<dbReference type="SUPFAM" id="SSF50022">
    <property type="entry name" value="ISP domain"/>
    <property type="match status" value="1"/>
</dbReference>
<keyword evidence="3" id="KW-0408">Iron</keyword>
<keyword evidence="7" id="KW-1185">Reference proteome</keyword>
<dbReference type="PROSITE" id="PS51296">
    <property type="entry name" value="RIESKE"/>
    <property type="match status" value="1"/>
</dbReference>
<dbReference type="InterPro" id="IPR036922">
    <property type="entry name" value="Rieske_2Fe-2S_sf"/>
</dbReference>
<evidence type="ECO:0000259" key="5">
    <source>
        <dbReference type="PROSITE" id="PS51296"/>
    </source>
</evidence>
<accession>A0A919BJ75</accession>
<dbReference type="GO" id="GO:0046872">
    <property type="term" value="F:metal ion binding"/>
    <property type="evidence" value="ECO:0007669"/>
    <property type="project" value="UniProtKB-KW"/>
</dbReference>
<keyword evidence="1" id="KW-0001">2Fe-2S</keyword>
<evidence type="ECO:0000313" key="6">
    <source>
        <dbReference type="EMBL" id="GHF93664.1"/>
    </source>
</evidence>
<feature type="domain" description="Rieske" evidence="5">
    <location>
        <begin position="29"/>
        <end position="90"/>
    </location>
</feature>
<dbReference type="InterPro" id="IPR017941">
    <property type="entry name" value="Rieske_2Fe-2S"/>
</dbReference>
<proteinExistence type="predicted"/>
<dbReference type="RefSeq" id="WP_189770547.1">
    <property type="nucleotide sequence ID" value="NZ_BNCK01000004.1"/>
</dbReference>
<evidence type="ECO:0000256" key="2">
    <source>
        <dbReference type="ARBA" id="ARBA00022723"/>
    </source>
</evidence>
<dbReference type="AlphaFoldDB" id="A0A919BJ75"/>
<dbReference type="Gene3D" id="2.102.10.10">
    <property type="entry name" value="Rieske [2Fe-2S] iron-sulphur domain"/>
    <property type="match status" value="1"/>
</dbReference>
<dbReference type="Pfam" id="PF00355">
    <property type="entry name" value="Rieske"/>
    <property type="match status" value="1"/>
</dbReference>
<dbReference type="GO" id="GO:0051537">
    <property type="term" value="F:2 iron, 2 sulfur cluster binding"/>
    <property type="evidence" value="ECO:0007669"/>
    <property type="project" value="UniProtKB-KW"/>
</dbReference>
<protein>
    <recommendedName>
        <fullName evidence="5">Rieske domain-containing protein</fullName>
    </recommendedName>
</protein>
<reference evidence="6" key="1">
    <citation type="journal article" date="2014" name="Int. J. Syst. Evol. Microbiol.">
        <title>Complete genome sequence of Corynebacterium casei LMG S-19264T (=DSM 44701T), isolated from a smear-ripened cheese.</title>
        <authorList>
            <consortium name="US DOE Joint Genome Institute (JGI-PGF)"/>
            <person name="Walter F."/>
            <person name="Albersmeier A."/>
            <person name="Kalinowski J."/>
            <person name="Ruckert C."/>
        </authorList>
    </citation>
    <scope>NUCLEOTIDE SEQUENCE</scope>
    <source>
        <strain evidence="6">KCTC 42731</strain>
    </source>
</reference>
<keyword evidence="4" id="KW-0411">Iron-sulfur</keyword>
<evidence type="ECO:0000256" key="1">
    <source>
        <dbReference type="ARBA" id="ARBA00022714"/>
    </source>
</evidence>
<gene>
    <name evidence="6" type="ORF">GCM10017161_22710</name>
</gene>
<organism evidence="6 7">
    <name type="scientific">Thalassotalea marina</name>
    <dbReference type="NCBI Taxonomy" id="1673741"/>
    <lineage>
        <taxon>Bacteria</taxon>
        <taxon>Pseudomonadati</taxon>
        <taxon>Pseudomonadota</taxon>
        <taxon>Gammaproteobacteria</taxon>
        <taxon>Alteromonadales</taxon>
        <taxon>Colwelliaceae</taxon>
        <taxon>Thalassotalea</taxon>
    </lineage>
</organism>
<keyword evidence="2" id="KW-0479">Metal-binding</keyword>
<comment type="caution">
    <text evidence="6">The sequence shown here is derived from an EMBL/GenBank/DDBJ whole genome shotgun (WGS) entry which is preliminary data.</text>
</comment>
<evidence type="ECO:0000256" key="3">
    <source>
        <dbReference type="ARBA" id="ARBA00023004"/>
    </source>
</evidence>
<dbReference type="EMBL" id="BNCK01000004">
    <property type="protein sequence ID" value="GHF93664.1"/>
    <property type="molecule type" value="Genomic_DNA"/>
</dbReference>
<evidence type="ECO:0000313" key="7">
    <source>
        <dbReference type="Proteomes" id="UP000623842"/>
    </source>
</evidence>
<reference evidence="6" key="2">
    <citation type="submission" date="2020-09" db="EMBL/GenBank/DDBJ databases">
        <authorList>
            <person name="Sun Q."/>
            <person name="Kim S."/>
        </authorList>
    </citation>
    <scope>NUCLEOTIDE SEQUENCE</scope>
    <source>
        <strain evidence="6">KCTC 42731</strain>
    </source>
</reference>
<name>A0A919BJ75_9GAMM</name>
<dbReference type="Proteomes" id="UP000623842">
    <property type="component" value="Unassembled WGS sequence"/>
</dbReference>
<sequence>MIIKQYFSAGGRISAEQQVMQIQDTNQNNVWRGRAILPPANLEKDILIYQATTEQGETKYRAVPAKCPHQGVDLVDDVLKEDGNVYCHLHKRPICIFSEYNFGFDVVKRDEQFYLIKSE</sequence>
<evidence type="ECO:0000256" key="4">
    <source>
        <dbReference type="ARBA" id="ARBA00023014"/>
    </source>
</evidence>